<dbReference type="EMBL" id="LVKK01000035">
    <property type="protein sequence ID" value="OAG40234.1"/>
    <property type="molecule type" value="Genomic_DNA"/>
</dbReference>
<dbReference type="OrthoDB" id="4141102at2759"/>
<dbReference type="InterPro" id="IPR011333">
    <property type="entry name" value="SKP1/BTB/POZ_sf"/>
</dbReference>
<dbReference type="Gene3D" id="3.30.710.10">
    <property type="entry name" value="Potassium Channel Kv1.1, Chain A"/>
    <property type="match status" value="1"/>
</dbReference>
<evidence type="ECO:0000259" key="1">
    <source>
        <dbReference type="PROSITE" id="PS50097"/>
    </source>
</evidence>
<dbReference type="SUPFAM" id="SSF54695">
    <property type="entry name" value="POZ domain"/>
    <property type="match status" value="1"/>
</dbReference>
<organism evidence="2 3">
    <name type="scientific">Fonsecaea monophora</name>
    <dbReference type="NCBI Taxonomy" id="254056"/>
    <lineage>
        <taxon>Eukaryota</taxon>
        <taxon>Fungi</taxon>
        <taxon>Dikarya</taxon>
        <taxon>Ascomycota</taxon>
        <taxon>Pezizomycotina</taxon>
        <taxon>Eurotiomycetes</taxon>
        <taxon>Chaetothyriomycetidae</taxon>
        <taxon>Chaetothyriales</taxon>
        <taxon>Herpotrichiellaceae</taxon>
        <taxon>Fonsecaea</taxon>
    </lineage>
</organism>
<evidence type="ECO:0000313" key="3">
    <source>
        <dbReference type="Proteomes" id="UP000077002"/>
    </source>
</evidence>
<dbReference type="PROSITE" id="PS50097">
    <property type="entry name" value="BTB"/>
    <property type="match status" value="1"/>
</dbReference>
<sequence>MQETGSREGGTLDEDFEVDNIYTSPVVKVVVGSLTQEFYVHKRHMAEVSPFFKACLSAGMMERQNNELVLPDDPCRAFRFLVGWVYNRSVPAIRNEKDAMSAVQAWTLGDKYYIPKFQNALSDELRIFWAWDLVHPRTFLWLVENSADVTALRQLVCDYLCYGLVHSSSMYRYACDEDEVESPSADSYARALKDLLGNPEIGFELFWATNNLKRGGTDPKDFDRCYYHVHAEGQTCVW</sequence>
<dbReference type="GeneID" id="34600683"/>
<dbReference type="Pfam" id="PF00651">
    <property type="entry name" value="BTB"/>
    <property type="match status" value="1"/>
</dbReference>
<dbReference type="PANTHER" id="PTHR47843:SF3">
    <property type="entry name" value="BTB DOMAIN-CONTAINING PROTEIN"/>
    <property type="match status" value="1"/>
</dbReference>
<keyword evidence="3" id="KW-1185">Reference proteome</keyword>
<dbReference type="PANTHER" id="PTHR47843">
    <property type="entry name" value="BTB DOMAIN-CONTAINING PROTEIN-RELATED"/>
    <property type="match status" value="1"/>
</dbReference>
<dbReference type="CDD" id="cd18186">
    <property type="entry name" value="BTB_POZ_ZBTB_KLHL-like"/>
    <property type="match status" value="1"/>
</dbReference>
<name>A0A177F7N7_9EURO</name>
<reference evidence="2 3" key="1">
    <citation type="submission" date="2016-03" db="EMBL/GenBank/DDBJ databases">
        <title>Draft genome sequence of the Fonsecaea monophora CBS 269.37.</title>
        <authorList>
            <person name="Bombassaro A."/>
            <person name="Vinicius W.A."/>
            <person name="De Hoog S."/>
            <person name="Sun J."/>
            <person name="Souza E.M."/>
            <person name="Raittz R.T."/>
            <person name="Costa F."/>
            <person name="Leao A.C."/>
            <person name="Tadra-Sfeir M.Z."/>
            <person name="Baura V."/>
            <person name="Balsanelli E."/>
            <person name="Pedrosa F.O."/>
            <person name="Moreno L.F."/>
            <person name="Steffens M.B."/>
            <person name="Xi L."/>
            <person name="Bocca A.L."/>
            <person name="Felipe M.S."/>
            <person name="Teixeira M."/>
            <person name="Telles Filho F.Q."/>
            <person name="Azevedo C.M."/>
            <person name="Gomes R."/>
            <person name="Vicente V.A."/>
        </authorList>
    </citation>
    <scope>NUCLEOTIDE SEQUENCE [LARGE SCALE GENOMIC DNA]</scope>
    <source>
        <strain evidence="2 3">CBS 269.37</strain>
    </source>
</reference>
<dbReference type="RefSeq" id="XP_022512186.1">
    <property type="nucleotide sequence ID" value="XM_022655486.1"/>
</dbReference>
<dbReference type="Proteomes" id="UP000077002">
    <property type="component" value="Unassembled WGS sequence"/>
</dbReference>
<dbReference type="AlphaFoldDB" id="A0A177F7N7"/>
<gene>
    <name evidence="2" type="ORF">AYO21_05517</name>
</gene>
<accession>A0A177F7N7</accession>
<protein>
    <recommendedName>
        <fullName evidence="1">BTB domain-containing protein</fullName>
    </recommendedName>
</protein>
<comment type="caution">
    <text evidence="2">The sequence shown here is derived from an EMBL/GenBank/DDBJ whole genome shotgun (WGS) entry which is preliminary data.</text>
</comment>
<dbReference type="InterPro" id="IPR000210">
    <property type="entry name" value="BTB/POZ_dom"/>
</dbReference>
<evidence type="ECO:0000313" key="2">
    <source>
        <dbReference type="EMBL" id="OAG40234.1"/>
    </source>
</evidence>
<feature type="domain" description="BTB" evidence="1">
    <location>
        <begin position="25"/>
        <end position="94"/>
    </location>
</feature>
<proteinExistence type="predicted"/>